<keyword evidence="7" id="KW-1185">Reference proteome</keyword>
<dbReference type="PANTHER" id="PTHR13077:SF7">
    <property type="entry name" value="SELENOPROTEIN M"/>
    <property type="match status" value="1"/>
</dbReference>
<sequence>MDKASMFRRASIFSTITKRPQEKGRAGCHLIKMNKLSLLALVIASVQFTVQSEFNKDDVAFAEVHSCEGCQLRGLPGVKEFIFEDLPLYDRVEFKSIRGAPPELLLLDNEKSELERIPLRDYTRLGCNELMEKYGFKKRPKNEL</sequence>
<evidence type="ECO:0000256" key="3">
    <source>
        <dbReference type="ARBA" id="ARBA00022933"/>
    </source>
</evidence>
<comment type="similarity">
    <text evidence="1">Belongs to the selenoprotein M/F family.</text>
</comment>
<name>A0ABN7AZU1_9HEMI</name>
<evidence type="ECO:0000256" key="1">
    <source>
        <dbReference type="ARBA" id="ARBA00005742"/>
    </source>
</evidence>
<dbReference type="SUPFAM" id="SSF52833">
    <property type="entry name" value="Thioredoxin-like"/>
    <property type="match status" value="1"/>
</dbReference>
<dbReference type="InterPro" id="IPR014912">
    <property type="entry name" value="Sep15_SelM_dom"/>
</dbReference>
<dbReference type="Proteomes" id="UP001307889">
    <property type="component" value="Chromosome 8"/>
</dbReference>
<evidence type="ECO:0000313" key="6">
    <source>
        <dbReference type="EMBL" id="BES97675.1"/>
    </source>
</evidence>
<keyword evidence="2" id="KW-0732">Signal</keyword>
<evidence type="ECO:0000256" key="2">
    <source>
        <dbReference type="ARBA" id="ARBA00022729"/>
    </source>
</evidence>
<feature type="domain" description="Selenoprotein F/M" evidence="5">
    <location>
        <begin position="63"/>
        <end position="136"/>
    </location>
</feature>
<dbReference type="Pfam" id="PF08806">
    <property type="entry name" value="Sep15_SelM"/>
    <property type="match status" value="1"/>
</dbReference>
<organism evidence="6 7">
    <name type="scientific">Nesidiocoris tenuis</name>
    <dbReference type="NCBI Taxonomy" id="355587"/>
    <lineage>
        <taxon>Eukaryota</taxon>
        <taxon>Metazoa</taxon>
        <taxon>Ecdysozoa</taxon>
        <taxon>Arthropoda</taxon>
        <taxon>Hexapoda</taxon>
        <taxon>Insecta</taxon>
        <taxon>Pterygota</taxon>
        <taxon>Neoptera</taxon>
        <taxon>Paraneoptera</taxon>
        <taxon>Hemiptera</taxon>
        <taxon>Heteroptera</taxon>
        <taxon>Panheteroptera</taxon>
        <taxon>Cimicomorpha</taxon>
        <taxon>Miridae</taxon>
        <taxon>Dicyphina</taxon>
        <taxon>Nesidiocoris</taxon>
    </lineage>
</organism>
<keyword evidence="3" id="KW-0712">Selenocysteine</keyword>
<protein>
    <recommendedName>
        <fullName evidence="4">Selenoprotein M</fullName>
    </recommendedName>
</protein>
<gene>
    <name evidence="6" type="ORF">NTJ_10489</name>
</gene>
<evidence type="ECO:0000259" key="5">
    <source>
        <dbReference type="Pfam" id="PF08806"/>
    </source>
</evidence>
<reference evidence="6 7" key="1">
    <citation type="submission" date="2023-09" db="EMBL/GenBank/DDBJ databases">
        <title>Nesidiocoris tenuis whole genome shotgun sequence.</title>
        <authorList>
            <person name="Shibata T."/>
            <person name="Shimoda M."/>
            <person name="Kobayashi T."/>
            <person name="Uehara T."/>
        </authorList>
    </citation>
    <scope>NUCLEOTIDE SEQUENCE [LARGE SCALE GENOMIC DNA]</scope>
    <source>
        <strain evidence="6 7">Japan</strain>
    </source>
</reference>
<dbReference type="EMBL" id="AP028916">
    <property type="protein sequence ID" value="BES97675.1"/>
    <property type="molecule type" value="Genomic_DNA"/>
</dbReference>
<dbReference type="PANTHER" id="PTHR13077">
    <property type="entry name" value="SELENOPROTEIN F"/>
    <property type="match status" value="1"/>
</dbReference>
<dbReference type="InterPro" id="IPR036249">
    <property type="entry name" value="Thioredoxin-like_sf"/>
</dbReference>
<evidence type="ECO:0000256" key="4">
    <source>
        <dbReference type="ARBA" id="ARBA00040773"/>
    </source>
</evidence>
<dbReference type="InterPro" id="IPR038219">
    <property type="entry name" value="Sep15/SelM_sf"/>
</dbReference>
<dbReference type="InterPro" id="IPR039992">
    <property type="entry name" value="Sep15_SelM"/>
</dbReference>
<dbReference type="Gene3D" id="3.40.30.50">
    <property type="entry name" value="Sep15/SelM thioredoxin-like domain, active-site redox motif"/>
    <property type="match status" value="1"/>
</dbReference>
<accession>A0ABN7AZU1</accession>
<evidence type="ECO:0000313" key="7">
    <source>
        <dbReference type="Proteomes" id="UP001307889"/>
    </source>
</evidence>
<proteinExistence type="inferred from homology"/>